<keyword evidence="6" id="KW-0472">Membrane</keyword>
<organism evidence="8 9">
    <name type="scientific">Tectimicrobiota bacterium</name>
    <dbReference type="NCBI Taxonomy" id="2528274"/>
    <lineage>
        <taxon>Bacteria</taxon>
        <taxon>Pseudomonadati</taxon>
        <taxon>Nitrospinota/Tectimicrobiota group</taxon>
        <taxon>Candidatus Tectimicrobiota</taxon>
    </lineage>
</organism>
<proteinExistence type="predicted"/>
<dbReference type="GO" id="GO:0005524">
    <property type="term" value="F:ATP binding"/>
    <property type="evidence" value="ECO:0007669"/>
    <property type="project" value="UniProtKB-KW"/>
</dbReference>
<dbReference type="GO" id="GO:0055052">
    <property type="term" value="C:ATP-binding cassette (ABC) transporter complex, substrate-binding subunit-containing"/>
    <property type="evidence" value="ECO:0007669"/>
    <property type="project" value="TreeGrafter"/>
</dbReference>
<dbReference type="FunFam" id="3.40.50.300:FF:000042">
    <property type="entry name" value="Maltose/maltodextrin ABC transporter, ATP-binding protein"/>
    <property type="match status" value="1"/>
</dbReference>
<dbReference type="Gene3D" id="2.40.50.140">
    <property type="entry name" value="Nucleic acid-binding proteins"/>
    <property type="match status" value="1"/>
</dbReference>
<keyword evidence="2" id="KW-1003">Cell membrane</keyword>
<dbReference type="CDD" id="cd03301">
    <property type="entry name" value="ABC_MalK_N"/>
    <property type="match status" value="1"/>
</dbReference>
<dbReference type="PROSITE" id="PS00211">
    <property type="entry name" value="ABC_TRANSPORTER_1"/>
    <property type="match status" value="1"/>
</dbReference>
<protein>
    <submittedName>
        <fullName evidence="8">ABC transporter ATP-binding protein</fullName>
    </submittedName>
</protein>
<name>A0A932M0M6_UNCTE</name>
<dbReference type="InterPro" id="IPR012340">
    <property type="entry name" value="NA-bd_OB-fold"/>
</dbReference>
<dbReference type="GO" id="GO:0016887">
    <property type="term" value="F:ATP hydrolysis activity"/>
    <property type="evidence" value="ECO:0007669"/>
    <property type="project" value="InterPro"/>
</dbReference>
<dbReference type="SMART" id="SM00382">
    <property type="entry name" value="AAA"/>
    <property type="match status" value="1"/>
</dbReference>
<dbReference type="EMBL" id="JACPSX010000126">
    <property type="protein sequence ID" value="MBI3014784.1"/>
    <property type="molecule type" value="Genomic_DNA"/>
</dbReference>
<keyword evidence="1" id="KW-0813">Transport</keyword>
<evidence type="ECO:0000256" key="1">
    <source>
        <dbReference type="ARBA" id="ARBA00022448"/>
    </source>
</evidence>
<reference evidence="8" key="1">
    <citation type="submission" date="2020-07" db="EMBL/GenBank/DDBJ databases">
        <title>Huge and variable diversity of episymbiotic CPR bacteria and DPANN archaea in groundwater ecosystems.</title>
        <authorList>
            <person name="He C.Y."/>
            <person name="Keren R."/>
            <person name="Whittaker M."/>
            <person name="Farag I.F."/>
            <person name="Doudna J."/>
            <person name="Cate J.H.D."/>
            <person name="Banfield J.F."/>
        </authorList>
    </citation>
    <scope>NUCLEOTIDE SEQUENCE</scope>
    <source>
        <strain evidence="8">NC_groundwater_717_Ag_S-0.2um_59_8</strain>
    </source>
</reference>
<evidence type="ECO:0000313" key="9">
    <source>
        <dbReference type="Proteomes" id="UP000741360"/>
    </source>
</evidence>
<dbReference type="InterPro" id="IPR027417">
    <property type="entry name" value="P-loop_NTPase"/>
</dbReference>
<dbReference type="InterPro" id="IPR040582">
    <property type="entry name" value="OB_MalK-like"/>
</dbReference>
<dbReference type="PROSITE" id="PS50893">
    <property type="entry name" value="ABC_TRANSPORTER_2"/>
    <property type="match status" value="1"/>
</dbReference>
<dbReference type="InterPro" id="IPR047641">
    <property type="entry name" value="ABC_transpr_MalK/UgpC-like"/>
</dbReference>
<evidence type="ECO:0000256" key="2">
    <source>
        <dbReference type="ARBA" id="ARBA00022475"/>
    </source>
</evidence>
<feature type="domain" description="ABC transporter" evidence="7">
    <location>
        <begin position="4"/>
        <end position="234"/>
    </location>
</feature>
<dbReference type="Gene3D" id="3.40.50.300">
    <property type="entry name" value="P-loop containing nucleotide triphosphate hydrolases"/>
    <property type="match status" value="1"/>
</dbReference>
<keyword evidence="5" id="KW-1278">Translocase</keyword>
<dbReference type="Proteomes" id="UP000741360">
    <property type="component" value="Unassembled WGS sequence"/>
</dbReference>
<dbReference type="InterPro" id="IPR003439">
    <property type="entry name" value="ABC_transporter-like_ATP-bd"/>
</dbReference>
<comment type="caution">
    <text evidence="8">The sequence shown here is derived from an EMBL/GenBank/DDBJ whole genome shotgun (WGS) entry which is preliminary data.</text>
</comment>
<evidence type="ECO:0000256" key="5">
    <source>
        <dbReference type="ARBA" id="ARBA00022967"/>
    </source>
</evidence>
<dbReference type="GO" id="GO:0140359">
    <property type="term" value="F:ABC-type transporter activity"/>
    <property type="evidence" value="ECO:0007669"/>
    <property type="project" value="InterPro"/>
</dbReference>
<dbReference type="SUPFAM" id="SSF50331">
    <property type="entry name" value="MOP-like"/>
    <property type="match status" value="1"/>
</dbReference>
<accession>A0A932M0M6</accession>
<dbReference type="Pfam" id="PF00005">
    <property type="entry name" value="ABC_tran"/>
    <property type="match status" value="1"/>
</dbReference>
<dbReference type="SUPFAM" id="SSF52540">
    <property type="entry name" value="P-loop containing nucleoside triphosphate hydrolases"/>
    <property type="match status" value="1"/>
</dbReference>
<dbReference type="InterPro" id="IPR008995">
    <property type="entry name" value="Mo/tungstate-bd_C_term_dom"/>
</dbReference>
<dbReference type="InterPro" id="IPR003593">
    <property type="entry name" value="AAA+_ATPase"/>
</dbReference>
<dbReference type="InterPro" id="IPR015855">
    <property type="entry name" value="ABC_transpr_MalK-like"/>
</dbReference>
<dbReference type="InterPro" id="IPR017871">
    <property type="entry name" value="ABC_transporter-like_CS"/>
</dbReference>
<dbReference type="PANTHER" id="PTHR43875:SF15">
    <property type="entry name" value="TREHALOSE IMPORT ATP-BINDING PROTEIN SUGC"/>
    <property type="match status" value="1"/>
</dbReference>
<evidence type="ECO:0000313" key="8">
    <source>
        <dbReference type="EMBL" id="MBI3014784.1"/>
    </source>
</evidence>
<keyword evidence="3" id="KW-0547">Nucleotide-binding</keyword>
<dbReference type="PANTHER" id="PTHR43875">
    <property type="entry name" value="MALTODEXTRIN IMPORT ATP-BINDING PROTEIN MSMX"/>
    <property type="match status" value="1"/>
</dbReference>
<keyword evidence="4 8" id="KW-0067">ATP-binding</keyword>
<evidence type="ECO:0000256" key="6">
    <source>
        <dbReference type="ARBA" id="ARBA00023136"/>
    </source>
</evidence>
<dbReference type="GO" id="GO:0008643">
    <property type="term" value="P:carbohydrate transport"/>
    <property type="evidence" value="ECO:0007669"/>
    <property type="project" value="InterPro"/>
</dbReference>
<dbReference type="Pfam" id="PF17912">
    <property type="entry name" value="OB_MalK"/>
    <property type="match status" value="1"/>
</dbReference>
<dbReference type="Gene3D" id="2.40.50.100">
    <property type="match status" value="1"/>
</dbReference>
<sequence>MATVRLENLEKKFGAATVLSDLNLTIREGEFFTFVGPSGCGKSTLLNLIAGLDEASAGKIFFDEQVVNPLPPRERDVAMVFQSYALYPHLSVRENIAFPLRMRKTPASEIAARVQEVAGLLGIEELLGRKPRELSGGQRQRVALGRALVRKPKVFLMDEPLSNLDARLRLEMRTEIKRLHLEFPITTIYVTHDQSEALTLSDRMAVISRGIIAQCGTPQEIYAGPADLFVAQFIGTPPMNILAAELAEGCLAIGSERLPLPERASSGAGMRAAVKAGIRPEDITLEPDRRSGTLVGTLILTEPVGPEVWVKFSWRGNVLCAKAPPDYRNAPGAEVPFRFRAQKFHLFDAESGQRRGGPQS</sequence>
<dbReference type="AlphaFoldDB" id="A0A932M0M6"/>
<gene>
    <name evidence="8" type="ORF">HYY65_06950</name>
</gene>
<evidence type="ECO:0000259" key="7">
    <source>
        <dbReference type="PROSITE" id="PS50893"/>
    </source>
</evidence>
<evidence type="ECO:0000256" key="4">
    <source>
        <dbReference type="ARBA" id="ARBA00022840"/>
    </source>
</evidence>
<evidence type="ECO:0000256" key="3">
    <source>
        <dbReference type="ARBA" id="ARBA00022741"/>
    </source>
</evidence>